<evidence type="ECO:0000313" key="7">
    <source>
        <dbReference type="EMBL" id="BBH93727.1"/>
    </source>
</evidence>
<feature type="transmembrane region" description="Helical" evidence="5">
    <location>
        <begin position="397"/>
        <end position="415"/>
    </location>
</feature>
<evidence type="ECO:0000256" key="2">
    <source>
        <dbReference type="ARBA" id="ARBA00022692"/>
    </source>
</evidence>
<dbReference type="Pfam" id="PF07690">
    <property type="entry name" value="MFS_1"/>
    <property type="match status" value="2"/>
</dbReference>
<feature type="transmembrane region" description="Helical" evidence="5">
    <location>
        <begin position="107"/>
        <end position="129"/>
    </location>
</feature>
<accession>A0A455SZE2</accession>
<feature type="transmembrane region" description="Helical" evidence="5">
    <location>
        <begin position="141"/>
        <end position="167"/>
    </location>
</feature>
<feature type="transmembrane region" description="Helical" evidence="5">
    <location>
        <begin position="193"/>
        <end position="215"/>
    </location>
</feature>
<organism evidence="7">
    <name type="scientific">Thermogemmatispora argillosa</name>
    <dbReference type="NCBI Taxonomy" id="2045280"/>
    <lineage>
        <taxon>Bacteria</taxon>
        <taxon>Bacillati</taxon>
        <taxon>Chloroflexota</taxon>
        <taxon>Ktedonobacteria</taxon>
        <taxon>Thermogemmatisporales</taxon>
        <taxon>Thermogemmatisporaceae</taxon>
        <taxon>Thermogemmatispora</taxon>
    </lineage>
</organism>
<dbReference type="EMBL" id="AP019377">
    <property type="protein sequence ID" value="BBH93727.1"/>
    <property type="molecule type" value="Genomic_DNA"/>
</dbReference>
<dbReference type="PANTHER" id="PTHR23520">
    <property type="entry name" value="TRANSPORTER, PUTATIVE (AFU_ORTHOLOGUE AFUA_3G04000)-RELATED"/>
    <property type="match status" value="1"/>
</dbReference>
<reference evidence="7" key="1">
    <citation type="submission" date="2018-12" db="EMBL/GenBank/DDBJ databases">
        <title>Novel natural products biosynthetic potential of the class Ktedonobacteria.</title>
        <authorList>
            <person name="Zheng Y."/>
            <person name="Saitou A."/>
            <person name="Wang C.M."/>
            <person name="Toyoda A."/>
            <person name="Minakuchi Y."/>
            <person name="Sekiguchi Y."/>
            <person name="Ueda K."/>
            <person name="Takano H."/>
            <person name="Sakai Y."/>
            <person name="Yokota A."/>
            <person name="Yabe S."/>
        </authorList>
    </citation>
    <scope>NUCLEOTIDE SEQUENCE</scope>
    <source>
        <strain evidence="7">A3-2</strain>
    </source>
</reference>
<name>A0A455SZE2_9CHLR</name>
<evidence type="ECO:0000256" key="5">
    <source>
        <dbReference type="SAM" id="Phobius"/>
    </source>
</evidence>
<evidence type="ECO:0000256" key="1">
    <source>
        <dbReference type="ARBA" id="ARBA00004651"/>
    </source>
</evidence>
<evidence type="ECO:0000256" key="3">
    <source>
        <dbReference type="ARBA" id="ARBA00022989"/>
    </source>
</evidence>
<keyword evidence="4 5" id="KW-0472">Membrane</keyword>
<dbReference type="AlphaFoldDB" id="A0A455SZE2"/>
<feature type="transmembrane region" description="Helical" evidence="5">
    <location>
        <begin position="308"/>
        <end position="328"/>
    </location>
</feature>
<feature type="transmembrane region" description="Helical" evidence="5">
    <location>
        <begin position="421"/>
        <end position="441"/>
    </location>
</feature>
<protein>
    <recommendedName>
        <fullName evidence="6">Major facilitator superfamily (MFS) profile domain-containing protein</fullName>
    </recommendedName>
</protein>
<keyword evidence="2 5" id="KW-0812">Transmembrane</keyword>
<feature type="transmembrane region" description="Helical" evidence="5">
    <location>
        <begin position="54"/>
        <end position="75"/>
    </location>
</feature>
<sequence length="468" mass="50414">MSLLVDYVRQFTRLQRNARLYLISNALSGVSLGILLLLYNLYLDALGYRADFIGAVQFAATVGAGLAIFPAGLCVDRLGGKTVLIVASLLIGLLGAGQILFRQALPLLITAFLAGVVSAALLVVNAPYLTQNSQPAERSHLFSLNLVVTLVSSVAGRLLGGALPVWFRQLPWLMGPLPFPLSVLLAPQPEARIYQLALISAGLLAIPSLVPLFLLDPDPRPQTAQPSREATTSALANRLAQYLGDSVAGWRHRLNWELWRLWLGSALVLLTLEQGLIGFGAGLFIPYFNLFFVRQLGASSWQFGLIDGAATALTACATLLAPWLAARLGKARAVVVTQALSLPLMLLLGFSRSLLLAALLYPLRQGAMDMTMGVLQAFSMEVVPVRWRGLANSSYQAVYWIAYSLATPLGGIIIVQRGYPSIFVLAAMSYALAILVLWCGFGRGRRREEAAQAAQTDRGAVKAPAQPH</sequence>
<dbReference type="GO" id="GO:0022857">
    <property type="term" value="F:transmembrane transporter activity"/>
    <property type="evidence" value="ECO:0007669"/>
    <property type="project" value="InterPro"/>
</dbReference>
<feature type="transmembrane region" description="Helical" evidence="5">
    <location>
        <begin position="82"/>
        <end position="101"/>
    </location>
</feature>
<dbReference type="PANTHER" id="PTHR23520:SF5">
    <property type="entry name" value="TRANSPORTER, PUTATIVE (AFU_ORTHOLOGUE AFUA_3G04000)-RELATED"/>
    <property type="match status" value="1"/>
</dbReference>
<feature type="domain" description="Major facilitator superfamily (MFS) profile" evidence="6">
    <location>
        <begin position="17"/>
        <end position="445"/>
    </location>
</feature>
<keyword evidence="3 5" id="KW-1133">Transmembrane helix</keyword>
<dbReference type="InterPro" id="IPR020846">
    <property type="entry name" value="MFS_dom"/>
</dbReference>
<feature type="transmembrane region" description="Helical" evidence="5">
    <location>
        <begin position="261"/>
        <end position="288"/>
    </location>
</feature>
<evidence type="ECO:0000256" key="4">
    <source>
        <dbReference type="ARBA" id="ARBA00023136"/>
    </source>
</evidence>
<dbReference type="PROSITE" id="PS50850">
    <property type="entry name" value="MFS"/>
    <property type="match status" value="1"/>
</dbReference>
<gene>
    <name evidence="7" type="ORF">KTA_19260</name>
</gene>
<evidence type="ECO:0000259" key="6">
    <source>
        <dbReference type="PROSITE" id="PS50850"/>
    </source>
</evidence>
<proteinExistence type="predicted"/>
<feature type="transmembrane region" description="Helical" evidence="5">
    <location>
        <begin position="20"/>
        <end position="42"/>
    </location>
</feature>
<dbReference type="GO" id="GO:0005886">
    <property type="term" value="C:plasma membrane"/>
    <property type="evidence" value="ECO:0007669"/>
    <property type="project" value="UniProtKB-SubCell"/>
</dbReference>
<dbReference type="SUPFAM" id="SSF103473">
    <property type="entry name" value="MFS general substrate transporter"/>
    <property type="match status" value="1"/>
</dbReference>
<dbReference type="Gene3D" id="1.20.1250.20">
    <property type="entry name" value="MFS general substrate transporter like domains"/>
    <property type="match status" value="2"/>
</dbReference>
<feature type="transmembrane region" description="Helical" evidence="5">
    <location>
        <begin position="340"/>
        <end position="361"/>
    </location>
</feature>
<comment type="subcellular location">
    <subcellularLocation>
        <location evidence="1">Cell membrane</location>
        <topology evidence="1">Multi-pass membrane protein</topology>
    </subcellularLocation>
</comment>
<dbReference type="InterPro" id="IPR036259">
    <property type="entry name" value="MFS_trans_sf"/>
</dbReference>
<dbReference type="InterPro" id="IPR011701">
    <property type="entry name" value="MFS"/>
</dbReference>